<keyword evidence="2" id="KW-0547">Nucleotide-binding</keyword>
<evidence type="ECO:0000313" key="9">
    <source>
        <dbReference type="Proteomes" id="UP001168478"/>
    </source>
</evidence>
<dbReference type="InterPro" id="IPR003439">
    <property type="entry name" value="ABC_transporter-like_ATP-bd"/>
</dbReference>
<evidence type="ECO:0000256" key="2">
    <source>
        <dbReference type="ARBA" id="ARBA00022741"/>
    </source>
</evidence>
<dbReference type="Proteomes" id="UP001168478">
    <property type="component" value="Unassembled WGS sequence"/>
</dbReference>
<sequence length="531" mass="59713">MSLQVQGLSYAHPNKDILFQNISFSISSGDKCAIIGNNGIGKSTLLKIISGLATPASGSVSCDDTPYMIPQHFGQFNDTTVGEALGVASKIHALSAILDGCGTEEDFTLLNDEWDIQERISDAFAHWDIDYVTPDMMMSSLSGGEKTKVFLVGLDIHHPSIVLMDEPTNHLDTKGRTLLYEYIHRTNNTIIVVSHDRTLLNMLSATYEMSPTGIRFYPMSYREYKETVDAAVAAKVARLQNQQKELAKAERLAHKTMERQQKHASRGEKQSAKQCVARIAMGNMRNRSEVSTSRLNKAQQEKLQDMHHELNEIRKSISESTTMKINIGNSNLPDRKRLVEATDVTYRYDGRECLWQDAPLNLSIYSGERIWLQGDNGSGKSTLLKLVTGILRPADGEIWRSYPLNILYFDQEYSCIDGEKTVYGLLEACNTNKPEHELKMLLNRFQFPAHTWDKKCASLSGGERMKLALCRLLILDNVPDMIIADEPTNNIDISSMDILAETLKSYKGTLLIVSHDEQFVHDVGFERILRI</sequence>
<dbReference type="PROSITE" id="PS00211">
    <property type="entry name" value="ABC_TRANSPORTER_1"/>
    <property type="match status" value="1"/>
</dbReference>
<evidence type="ECO:0000313" key="8">
    <source>
        <dbReference type="Proteomes" id="UP001167831"/>
    </source>
</evidence>
<dbReference type="CDD" id="cd03221">
    <property type="entry name" value="ABCF_EF-3"/>
    <property type="match status" value="2"/>
</dbReference>
<dbReference type="EMBL" id="JAUEIE010000011">
    <property type="protein sequence ID" value="MDN0023344.1"/>
    <property type="molecule type" value="Genomic_DNA"/>
</dbReference>
<dbReference type="InterPro" id="IPR003593">
    <property type="entry name" value="AAA+_ATPase"/>
</dbReference>
<dbReference type="PANTHER" id="PTHR19211:SF6">
    <property type="entry name" value="BLL7188 PROTEIN"/>
    <property type="match status" value="1"/>
</dbReference>
<dbReference type="Gene3D" id="3.40.50.300">
    <property type="entry name" value="P-loop containing nucleotide triphosphate hydrolases"/>
    <property type="match status" value="2"/>
</dbReference>
<organism evidence="7 9">
    <name type="scientific">Leyella lascolaii</name>
    <dbReference type="NCBI Taxonomy" id="1776379"/>
    <lineage>
        <taxon>Bacteria</taxon>
        <taxon>Pseudomonadati</taxon>
        <taxon>Bacteroidota</taxon>
        <taxon>Bacteroidia</taxon>
        <taxon>Bacteroidales</taxon>
        <taxon>Prevotellaceae</taxon>
        <taxon>Leyella</taxon>
    </lineage>
</organism>
<feature type="domain" description="ABC transporter" evidence="5">
    <location>
        <begin position="3"/>
        <end position="236"/>
    </location>
</feature>
<gene>
    <name evidence="6" type="ORF">QVN81_09965</name>
    <name evidence="7" type="ORF">QVN84_04100</name>
</gene>
<evidence type="ECO:0000256" key="4">
    <source>
        <dbReference type="SAM" id="MobiDB-lite"/>
    </source>
</evidence>
<dbReference type="InterPro" id="IPR050611">
    <property type="entry name" value="ABCF"/>
</dbReference>
<dbReference type="AlphaFoldDB" id="A0AAW7JGS1"/>
<dbReference type="GO" id="GO:0016887">
    <property type="term" value="F:ATP hydrolysis activity"/>
    <property type="evidence" value="ECO:0007669"/>
    <property type="project" value="InterPro"/>
</dbReference>
<dbReference type="EMBL" id="JAUEIF010000002">
    <property type="protein sequence ID" value="MDN0024707.1"/>
    <property type="molecule type" value="Genomic_DNA"/>
</dbReference>
<evidence type="ECO:0000256" key="1">
    <source>
        <dbReference type="ARBA" id="ARBA00022737"/>
    </source>
</evidence>
<feature type="region of interest" description="Disordered" evidence="4">
    <location>
        <begin position="253"/>
        <end position="273"/>
    </location>
</feature>
<evidence type="ECO:0000313" key="6">
    <source>
        <dbReference type="EMBL" id="MDN0023344.1"/>
    </source>
</evidence>
<dbReference type="Pfam" id="PF00005">
    <property type="entry name" value="ABC_tran"/>
    <property type="match status" value="2"/>
</dbReference>
<keyword evidence="1" id="KW-0677">Repeat</keyword>
<dbReference type="PANTHER" id="PTHR19211">
    <property type="entry name" value="ATP-BINDING TRANSPORT PROTEIN-RELATED"/>
    <property type="match status" value="1"/>
</dbReference>
<proteinExistence type="predicted"/>
<comment type="caution">
    <text evidence="7">The sequence shown here is derived from an EMBL/GenBank/DDBJ whole genome shotgun (WGS) entry which is preliminary data.</text>
</comment>
<feature type="compositionally biased region" description="Basic and acidic residues" evidence="4">
    <location>
        <begin position="253"/>
        <end position="271"/>
    </location>
</feature>
<reference evidence="7" key="1">
    <citation type="submission" date="2023-06" db="EMBL/GenBank/DDBJ databases">
        <authorList>
            <person name="Zeman M."/>
            <person name="Kubasova T."/>
            <person name="Jahodarova E."/>
            <person name="Nykrynova M."/>
            <person name="Rychlik I."/>
        </authorList>
    </citation>
    <scope>NUCLEOTIDE SEQUENCE</scope>
    <source>
        <strain evidence="7">ET15</strain>
        <strain evidence="6">ET37</strain>
    </source>
</reference>
<evidence type="ECO:0000313" key="7">
    <source>
        <dbReference type="EMBL" id="MDN0024707.1"/>
    </source>
</evidence>
<accession>A0AAW7JGS1</accession>
<reference evidence="7" key="2">
    <citation type="submission" date="2023-08" db="EMBL/GenBank/DDBJ databases">
        <title>Identification and characterization of horizontal gene transfer across gut microbiota members of farm animals based on homology search.</title>
        <authorList>
            <person name="Schwarzerova J."/>
            <person name="Nykrynova M."/>
            <person name="Jureckova K."/>
            <person name="Cejkova D."/>
            <person name="Rychlik I."/>
        </authorList>
    </citation>
    <scope>NUCLEOTIDE SEQUENCE</scope>
    <source>
        <strain evidence="7">ET15</strain>
        <strain evidence="6">ET37</strain>
    </source>
</reference>
<dbReference type="GO" id="GO:0005524">
    <property type="term" value="F:ATP binding"/>
    <property type="evidence" value="ECO:0007669"/>
    <property type="project" value="UniProtKB-KW"/>
</dbReference>
<dbReference type="SUPFAM" id="SSF52540">
    <property type="entry name" value="P-loop containing nucleoside triphosphate hydrolases"/>
    <property type="match status" value="2"/>
</dbReference>
<protein>
    <submittedName>
        <fullName evidence="7">ABC-F family ATP-binding cassette domain-containing protein</fullName>
    </submittedName>
</protein>
<feature type="domain" description="ABC transporter" evidence="5">
    <location>
        <begin position="339"/>
        <end position="531"/>
    </location>
</feature>
<keyword evidence="3 7" id="KW-0067">ATP-binding</keyword>
<dbReference type="RefSeq" id="WP_289825751.1">
    <property type="nucleotide sequence ID" value="NZ_JAUEIE010000011.1"/>
</dbReference>
<name>A0AAW7JGS1_9BACT</name>
<evidence type="ECO:0000259" key="5">
    <source>
        <dbReference type="PROSITE" id="PS50893"/>
    </source>
</evidence>
<keyword evidence="8" id="KW-1185">Reference proteome</keyword>
<dbReference type="InterPro" id="IPR027417">
    <property type="entry name" value="P-loop_NTPase"/>
</dbReference>
<dbReference type="Proteomes" id="UP001167831">
    <property type="component" value="Unassembled WGS sequence"/>
</dbReference>
<dbReference type="InterPro" id="IPR017871">
    <property type="entry name" value="ABC_transporter-like_CS"/>
</dbReference>
<dbReference type="SMART" id="SM00382">
    <property type="entry name" value="AAA"/>
    <property type="match status" value="2"/>
</dbReference>
<evidence type="ECO:0000256" key="3">
    <source>
        <dbReference type="ARBA" id="ARBA00022840"/>
    </source>
</evidence>
<dbReference type="PROSITE" id="PS50893">
    <property type="entry name" value="ABC_TRANSPORTER_2"/>
    <property type="match status" value="2"/>
</dbReference>